<organism evidence="2 3">
    <name type="scientific">Trichonephila inaurata madagascariensis</name>
    <dbReference type="NCBI Taxonomy" id="2747483"/>
    <lineage>
        <taxon>Eukaryota</taxon>
        <taxon>Metazoa</taxon>
        <taxon>Ecdysozoa</taxon>
        <taxon>Arthropoda</taxon>
        <taxon>Chelicerata</taxon>
        <taxon>Arachnida</taxon>
        <taxon>Araneae</taxon>
        <taxon>Araneomorphae</taxon>
        <taxon>Entelegynae</taxon>
        <taxon>Araneoidea</taxon>
        <taxon>Nephilidae</taxon>
        <taxon>Trichonephila</taxon>
        <taxon>Trichonephila inaurata</taxon>
    </lineage>
</organism>
<keyword evidence="3" id="KW-1185">Reference proteome</keyword>
<sequence>MKSAFSAPERAPGAQRGSSEARGEEEEENLLKRHSKEPTLLMNFPVGLLITALSGQRFLMTRKRLGGTPLMWKVYWGGGREEKKKTLSLQSIR</sequence>
<dbReference type="Proteomes" id="UP000886998">
    <property type="component" value="Unassembled WGS sequence"/>
</dbReference>
<evidence type="ECO:0000313" key="2">
    <source>
        <dbReference type="EMBL" id="GFS53786.1"/>
    </source>
</evidence>
<gene>
    <name evidence="2" type="ORF">TNIN_17311</name>
</gene>
<feature type="region of interest" description="Disordered" evidence="1">
    <location>
        <begin position="1"/>
        <end position="36"/>
    </location>
</feature>
<accession>A0A8X6IQW8</accession>
<reference evidence="2" key="1">
    <citation type="submission" date="2020-08" db="EMBL/GenBank/DDBJ databases">
        <title>Multicomponent nature underlies the extraordinary mechanical properties of spider dragline silk.</title>
        <authorList>
            <person name="Kono N."/>
            <person name="Nakamura H."/>
            <person name="Mori M."/>
            <person name="Yoshida Y."/>
            <person name="Ohtoshi R."/>
            <person name="Malay A.D."/>
            <person name="Moran D.A.P."/>
            <person name="Tomita M."/>
            <person name="Numata K."/>
            <person name="Arakawa K."/>
        </authorList>
    </citation>
    <scope>NUCLEOTIDE SEQUENCE</scope>
</reference>
<name>A0A8X6IQW8_9ARAC</name>
<evidence type="ECO:0000313" key="3">
    <source>
        <dbReference type="Proteomes" id="UP000886998"/>
    </source>
</evidence>
<dbReference type="AlphaFoldDB" id="A0A8X6IQW8"/>
<evidence type="ECO:0000256" key="1">
    <source>
        <dbReference type="SAM" id="MobiDB-lite"/>
    </source>
</evidence>
<comment type="caution">
    <text evidence="2">The sequence shown here is derived from an EMBL/GenBank/DDBJ whole genome shotgun (WGS) entry which is preliminary data.</text>
</comment>
<protein>
    <submittedName>
        <fullName evidence="2">Uncharacterized protein</fullName>
    </submittedName>
</protein>
<proteinExistence type="predicted"/>
<dbReference type="EMBL" id="BMAV01026839">
    <property type="protein sequence ID" value="GFS53786.1"/>
    <property type="molecule type" value="Genomic_DNA"/>
</dbReference>